<dbReference type="SUPFAM" id="SSF57863">
    <property type="entry name" value="ArfGap/RecO-like zinc finger"/>
    <property type="match status" value="1"/>
</dbReference>
<keyword evidence="9" id="KW-0175">Coiled coil</keyword>
<evidence type="ECO:0000313" key="12">
    <source>
        <dbReference type="EMBL" id="CAD5125375.1"/>
    </source>
</evidence>
<dbReference type="PROSITE" id="PS50115">
    <property type="entry name" value="ARFGAP"/>
    <property type="match status" value="1"/>
</dbReference>
<keyword evidence="3" id="KW-0677">Repeat</keyword>
<reference evidence="12 13" key="1">
    <citation type="submission" date="2020-08" db="EMBL/GenBank/DDBJ databases">
        <authorList>
            <person name="Hejnol A."/>
        </authorList>
    </citation>
    <scope>NUCLEOTIDE SEQUENCE [LARGE SCALE GENOMIC DNA]</scope>
</reference>
<dbReference type="InterPro" id="IPR037278">
    <property type="entry name" value="ARFGAP/RecO"/>
</dbReference>
<feature type="domain" description="Arf-GAP" evidence="11">
    <location>
        <begin position="1"/>
        <end position="113"/>
    </location>
</feature>
<dbReference type="PROSITE" id="PS50088">
    <property type="entry name" value="ANK_REPEAT"/>
    <property type="match status" value="1"/>
</dbReference>
<dbReference type="InterPro" id="IPR036770">
    <property type="entry name" value="Ankyrin_rpt-contain_sf"/>
</dbReference>
<dbReference type="CDD" id="cd08833">
    <property type="entry name" value="ArfGap_GIT"/>
    <property type="match status" value="1"/>
</dbReference>
<dbReference type="InterPro" id="IPR047161">
    <property type="entry name" value="GIT-like"/>
</dbReference>
<dbReference type="SMART" id="SM00555">
    <property type="entry name" value="GIT"/>
    <property type="match status" value="2"/>
</dbReference>
<evidence type="ECO:0000256" key="9">
    <source>
        <dbReference type="SAM" id="Coils"/>
    </source>
</evidence>
<dbReference type="OrthoDB" id="5588096at2759"/>
<evidence type="ECO:0000256" key="10">
    <source>
        <dbReference type="SAM" id="MobiDB-lite"/>
    </source>
</evidence>
<keyword evidence="6 7" id="KW-0040">ANK repeat</keyword>
<dbReference type="InterPro" id="IPR002110">
    <property type="entry name" value="Ankyrin_rpt"/>
</dbReference>
<protein>
    <submittedName>
        <fullName evidence="12">DgyrCDS13614</fullName>
    </submittedName>
</protein>
<dbReference type="PANTHER" id="PTHR46097">
    <property type="entry name" value="G PROTEIN-COUPLED RECEPTOR KINASE INTERACTING ARFGAP"/>
    <property type="match status" value="1"/>
</dbReference>
<dbReference type="GO" id="GO:0032012">
    <property type="term" value="P:regulation of ARF protein signal transduction"/>
    <property type="evidence" value="ECO:0007669"/>
    <property type="project" value="InterPro"/>
</dbReference>
<dbReference type="GO" id="GO:0008277">
    <property type="term" value="P:regulation of G protein-coupled receptor signaling pathway"/>
    <property type="evidence" value="ECO:0007669"/>
    <property type="project" value="TreeGrafter"/>
</dbReference>
<dbReference type="GO" id="GO:0036465">
    <property type="term" value="P:synaptic vesicle recycling"/>
    <property type="evidence" value="ECO:0007669"/>
    <property type="project" value="TreeGrafter"/>
</dbReference>
<name>A0A7I8WB54_9ANNE</name>
<evidence type="ECO:0000256" key="6">
    <source>
        <dbReference type="ARBA" id="ARBA00023043"/>
    </source>
</evidence>
<dbReference type="GO" id="GO:0098793">
    <property type="term" value="C:presynapse"/>
    <property type="evidence" value="ECO:0007669"/>
    <property type="project" value="GOC"/>
</dbReference>
<dbReference type="PANTHER" id="PTHR46097:SF3">
    <property type="entry name" value="ARF GTPASE-ACTIVATING PROTEIN GIT"/>
    <property type="match status" value="1"/>
</dbReference>
<dbReference type="SMART" id="SM00105">
    <property type="entry name" value="ArfGap"/>
    <property type="match status" value="1"/>
</dbReference>
<dbReference type="AlphaFoldDB" id="A0A7I8WB54"/>
<evidence type="ECO:0000256" key="8">
    <source>
        <dbReference type="PROSITE-ProRule" id="PRU00288"/>
    </source>
</evidence>
<dbReference type="GO" id="GO:0005096">
    <property type="term" value="F:GTPase activator activity"/>
    <property type="evidence" value="ECO:0007669"/>
    <property type="project" value="UniProtKB-KW"/>
</dbReference>
<evidence type="ECO:0000259" key="11">
    <source>
        <dbReference type="PROSITE" id="PS50115"/>
    </source>
</evidence>
<dbReference type="InterPro" id="IPR013724">
    <property type="entry name" value="GIT_SHD"/>
</dbReference>
<proteinExistence type="predicted"/>
<dbReference type="PRINTS" id="PR00405">
    <property type="entry name" value="REVINTRACTNG"/>
</dbReference>
<dbReference type="GO" id="GO:0007420">
    <property type="term" value="P:brain development"/>
    <property type="evidence" value="ECO:0007669"/>
    <property type="project" value="InterPro"/>
</dbReference>
<keyword evidence="4 8" id="KW-0863">Zinc-finger</keyword>
<dbReference type="SUPFAM" id="SSF48403">
    <property type="entry name" value="Ankyrin repeat"/>
    <property type="match status" value="1"/>
</dbReference>
<dbReference type="Pfam" id="PF12796">
    <property type="entry name" value="Ank_2"/>
    <property type="match status" value="1"/>
</dbReference>
<dbReference type="InterPro" id="IPR022018">
    <property type="entry name" value="GIT1_C"/>
</dbReference>
<evidence type="ECO:0000256" key="4">
    <source>
        <dbReference type="ARBA" id="ARBA00022771"/>
    </source>
</evidence>
<evidence type="ECO:0000256" key="5">
    <source>
        <dbReference type="ARBA" id="ARBA00022833"/>
    </source>
</evidence>
<feature type="repeat" description="ANK" evidence="7">
    <location>
        <begin position="165"/>
        <end position="197"/>
    </location>
</feature>
<dbReference type="GO" id="GO:0031267">
    <property type="term" value="F:small GTPase binding"/>
    <property type="evidence" value="ECO:0007669"/>
    <property type="project" value="TreeGrafter"/>
</dbReference>
<dbReference type="InterPro" id="IPR001164">
    <property type="entry name" value="ArfGAP_dom"/>
</dbReference>
<accession>A0A7I8WB54</accession>
<feature type="region of interest" description="Disordered" evidence="10">
    <location>
        <begin position="509"/>
        <end position="531"/>
    </location>
</feature>
<keyword evidence="5" id="KW-0862">Zinc</keyword>
<keyword evidence="13" id="KW-1185">Reference proteome</keyword>
<dbReference type="Gene3D" id="1.20.120.330">
    <property type="entry name" value="Nucleotidyltransferases domain 2"/>
    <property type="match status" value="1"/>
</dbReference>
<dbReference type="Pfam" id="PF08518">
    <property type="entry name" value="GIT_SHD"/>
    <property type="match status" value="2"/>
</dbReference>
<dbReference type="Gene3D" id="1.10.220.150">
    <property type="entry name" value="Arf GTPase activating protein"/>
    <property type="match status" value="1"/>
</dbReference>
<dbReference type="Gene3D" id="1.25.40.20">
    <property type="entry name" value="Ankyrin repeat-containing domain"/>
    <property type="match status" value="1"/>
</dbReference>
<evidence type="ECO:0000313" key="13">
    <source>
        <dbReference type="Proteomes" id="UP000549394"/>
    </source>
</evidence>
<evidence type="ECO:0000256" key="3">
    <source>
        <dbReference type="ARBA" id="ARBA00022737"/>
    </source>
</evidence>
<feature type="coiled-coil region" evidence="9">
    <location>
        <begin position="582"/>
        <end position="609"/>
    </location>
</feature>
<evidence type="ECO:0000256" key="7">
    <source>
        <dbReference type="PROSITE-ProRule" id="PRU00023"/>
    </source>
</evidence>
<dbReference type="Pfam" id="PF01412">
    <property type="entry name" value="ArfGap"/>
    <property type="match status" value="1"/>
</dbReference>
<feature type="region of interest" description="Disordered" evidence="10">
    <location>
        <begin position="363"/>
        <end position="387"/>
    </location>
</feature>
<gene>
    <name evidence="12" type="ORF">DGYR_LOCUS12753</name>
</gene>
<sequence length="639" mass="71684">MLKSNKRLSTEKCADCGSIEAPWASINRGVLVCDDCCSVHRSLGRHISQIKAVRGKWSQSQLGMLQCLVASDANTIWECTLTEGTLGKLSKRKPTYKDALHPTKANFIRAKYEALQYAFKGKDSDIFSSDELNKKLYNCVKTQNVDQSLRLIHLGADPNFYDPENGNSPMHVAAEFGQIWQIELLFVWGADPGCYNAHGLTPVDLAKKKGHVEIMDRLIECQYELTDRLAFYLCGRKPDHRNGQHFLIPEMVDNSSDNTDLAKAAKKKLQALSNHLFEELAMDVYDEVDRRELDGVWLQTQNHSSVVSDKHSVPFLPVNSEFTSTRNQGRQKLARFNAREFTNLIIDILSDARRREQVILNSKLAGAQNEHPKKSKRSSLSDDEPLYDSVASDEDYANAIDSGIGKFGDPEKKSLDLSLPSSSPSNGSLSVVDLVDIKKELIEQKAKVHELACANHELKNQVNDMSHKLKKLMLENSELRNGANPEQIRPSLLNGHDIVFGNDSEDYLSNSKASTSRSNSSESGTLPTQDEIIKRTEKITKRIQELLRCAQEAKYEAYGLCSEKIFSAVYDMMTLFSNSMEVDRIQMVLSQLKNGANQLKQECNSISIEDNDLKVHTQTVIQCAYDIAKAAKALVLLFE</sequence>
<evidence type="ECO:0000256" key="2">
    <source>
        <dbReference type="ARBA" id="ARBA00022723"/>
    </source>
</evidence>
<feature type="compositionally biased region" description="Low complexity" evidence="10">
    <location>
        <begin position="509"/>
        <end position="523"/>
    </location>
</feature>
<comment type="caution">
    <text evidence="12">The sequence shown here is derived from an EMBL/GenBank/DDBJ whole genome shotgun (WGS) entry which is preliminary data.</text>
</comment>
<dbReference type="GO" id="GO:0008270">
    <property type="term" value="F:zinc ion binding"/>
    <property type="evidence" value="ECO:0007669"/>
    <property type="project" value="UniProtKB-KW"/>
</dbReference>
<dbReference type="Pfam" id="PF12205">
    <property type="entry name" value="GIT1_C"/>
    <property type="match status" value="1"/>
</dbReference>
<dbReference type="EMBL" id="CAJFCJ010000026">
    <property type="protein sequence ID" value="CAD5125375.1"/>
    <property type="molecule type" value="Genomic_DNA"/>
</dbReference>
<dbReference type="Proteomes" id="UP000549394">
    <property type="component" value="Unassembled WGS sequence"/>
</dbReference>
<dbReference type="PROSITE" id="PS50297">
    <property type="entry name" value="ANK_REP_REGION"/>
    <property type="match status" value="1"/>
</dbReference>
<organism evidence="12 13">
    <name type="scientific">Dimorphilus gyrociliatus</name>
    <dbReference type="NCBI Taxonomy" id="2664684"/>
    <lineage>
        <taxon>Eukaryota</taxon>
        <taxon>Metazoa</taxon>
        <taxon>Spiralia</taxon>
        <taxon>Lophotrochozoa</taxon>
        <taxon>Annelida</taxon>
        <taxon>Polychaeta</taxon>
        <taxon>Polychaeta incertae sedis</taxon>
        <taxon>Dinophilidae</taxon>
        <taxon>Dimorphilus</taxon>
    </lineage>
</organism>
<dbReference type="InterPro" id="IPR038508">
    <property type="entry name" value="ArfGAP_dom_sf"/>
</dbReference>
<dbReference type="Gene3D" id="1.20.5.170">
    <property type="match status" value="1"/>
</dbReference>
<keyword evidence="2" id="KW-0479">Metal-binding</keyword>
<evidence type="ECO:0000256" key="1">
    <source>
        <dbReference type="ARBA" id="ARBA00022468"/>
    </source>
</evidence>
<keyword evidence="1" id="KW-0343">GTPase activation</keyword>